<dbReference type="Pfam" id="PF01031">
    <property type="entry name" value="Dynamin_M"/>
    <property type="match status" value="1"/>
</dbReference>
<evidence type="ECO:0000313" key="3">
    <source>
        <dbReference type="Proteomes" id="UP000266188"/>
    </source>
</evidence>
<gene>
    <name evidence="2" type="ORF">PHISCL_00761</name>
</gene>
<reference evidence="3" key="1">
    <citation type="submission" date="2017-02" db="EMBL/GenBank/DDBJ databases">
        <authorList>
            <person name="Tafer H."/>
            <person name="Lopandic K."/>
        </authorList>
    </citation>
    <scope>NUCLEOTIDE SEQUENCE [LARGE SCALE GENOMIC DNA]</scope>
    <source>
        <strain evidence="3">CBS 366.77</strain>
    </source>
</reference>
<dbReference type="GO" id="GO:0008017">
    <property type="term" value="F:microtubule binding"/>
    <property type="evidence" value="ECO:0007669"/>
    <property type="project" value="TreeGrafter"/>
</dbReference>
<dbReference type="InterPro" id="IPR022812">
    <property type="entry name" value="Dynamin"/>
</dbReference>
<dbReference type="Gene3D" id="3.40.50.300">
    <property type="entry name" value="P-loop containing nucleotide triphosphate hydrolases"/>
    <property type="match status" value="1"/>
</dbReference>
<dbReference type="Proteomes" id="UP000266188">
    <property type="component" value="Unassembled WGS sequence"/>
</dbReference>
<dbReference type="GO" id="GO:0003924">
    <property type="term" value="F:GTPase activity"/>
    <property type="evidence" value="ECO:0007669"/>
    <property type="project" value="TreeGrafter"/>
</dbReference>
<dbReference type="STRING" id="2070753.A0A3A2ZUK1"/>
<sequence length="106" mass="11838">MACGADPQGARTVGIITKCDAVQHGDESGVMKIAQNEVEKLNHGWFAVRNRSTKEINDGVDIEGRHRKEKEFFSSVAPWNELKKDRVGVQALKDFLGGLLYKHIMD</sequence>
<dbReference type="GO" id="GO:0048312">
    <property type="term" value="P:intracellular distribution of mitochondria"/>
    <property type="evidence" value="ECO:0007669"/>
    <property type="project" value="TreeGrafter"/>
</dbReference>
<dbReference type="InterPro" id="IPR000375">
    <property type="entry name" value="Dynamin_stalk"/>
</dbReference>
<keyword evidence="3" id="KW-1185">Reference proteome</keyword>
<accession>A0A3A2ZUK1</accession>
<organism evidence="2 3">
    <name type="scientific">Aspergillus sclerotialis</name>
    <dbReference type="NCBI Taxonomy" id="2070753"/>
    <lineage>
        <taxon>Eukaryota</taxon>
        <taxon>Fungi</taxon>
        <taxon>Dikarya</taxon>
        <taxon>Ascomycota</taxon>
        <taxon>Pezizomycotina</taxon>
        <taxon>Eurotiomycetes</taxon>
        <taxon>Eurotiomycetidae</taxon>
        <taxon>Eurotiales</taxon>
        <taxon>Aspergillaceae</taxon>
        <taxon>Aspergillus</taxon>
        <taxon>Aspergillus subgen. Polypaecilum</taxon>
    </lineage>
</organism>
<feature type="domain" description="Dynamin stalk" evidence="1">
    <location>
        <begin position="30"/>
        <end position="105"/>
    </location>
</feature>
<dbReference type="PANTHER" id="PTHR11566">
    <property type="entry name" value="DYNAMIN"/>
    <property type="match status" value="1"/>
</dbReference>
<dbReference type="InterPro" id="IPR027417">
    <property type="entry name" value="P-loop_NTPase"/>
</dbReference>
<dbReference type="GO" id="GO:0005874">
    <property type="term" value="C:microtubule"/>
    <property type="evidence" value="ECO:0007669"/>
    <property type="project" value="TreeGrafter"/>
</dbReference>
<dbReference type="GO" id="GO:0016020">
    <property type="term" value="C:membrane"/>
    <property type="evidence" value="ECO:0007669"/>
    <property type="project" value="TreeGrafter"/>
</dbReference>
<comment type="caution">
    <text evidence="2">The sequence shown here is derived from an EMBL/GenBank/DDBJ whole genome shotgun (WGS) entry which is preliminary data.</text>
</comment>
<feature type="non-terminal residue" evidence="2">
    <location>
        <position position="106"/>
    </location>
</feature>
<dbReference type="AlphaFoldDB" id="A0A3A2ZUK1"/>
<evidence type="ECO:0000259" key="1">
    <source>
        <dbReference type="Pfam" id="PF01031"/>
    </source>
</evidence>
<dbReference type="OrthoDB" id="415706at2759"/>
<dbReference type="PRINTS" id="PR00195">
    <property type="entry name" value="DYNAMIN"/>
</dbReference>
<evidence type="ECO:0000313" key="2">
    <source>
        <dbReference type="EMBL" id="RJE26849.1"/>
    </source>
</evidence>
<dbReference type="SUPFAM" id="SSF52540">
    <property type="entry name" value="P-loop containing nucleoside triphosphate hydrolases"/>
    <property type="match status" value="1"/>
</dbReference>
<dbReference type="PANTHER" id="PTHR11566:SF146">
    <property type="entry name" value="FAMILY GTPASE, PUTATIVE (AFU_ORTHOLOGUE AFUA_4G14300)-RELATED"/>
    <property type="match status" value="1"/>
</dbReference>
<name>A0A3A2ZUK1_9EURO</name>
<protein>
    <submittedName>
        <fullName evidence="2">DYNc</fullName>
    </submittedName>
</protein>
<dbReference type="EMBL" id="MVGC01000013">
    <property type="protein sequence ID" value="RJE26849.1"/>
    <property type="molecule type" value="Genomic_DNA"/>
</dbReference>
<dbReference type="GO" id="GO:0000266">
    <property type="term" value="P:mitochondrial fission"/>
    <property type="evidence" value="ECO:0007669"/>
    <property type="project" value="TreeGrafter"/>
</dbReference>
<proteinExistence type="predicted"/>
<dbReference type="GO" id="GO:0016559">
    <property type="term" value="P:peroxisome fission"/>
    <property type="evidence" value="ECO:0007669"/>
    <property type="project" value="TreeGrafter"/>
</dbReference>
<dbReference type="GO" id="GO:0005739">
    <property type="term" value="C:mitochondrion"/>
    <property type="evidence" value="ECO:0007669"/>
    <property type="project" value="TreeGrafter"/>
</dbReference>
<dbReference type="GO" id="GO:0006897">
    <property type="term" value="P:endocytosis"/>
    <property type="evidence" value="ECO:0007669"/>
    <property type="project" value="TreeGrafter"/>
</dbReference>